<proteinExistence type="predicted"/>
<keyword evidence="2" id="KW-1185">Reference proteome</keyword>
<protein>
    <recommendedName>
        <fullName evidence="3">FG-GAP repeat protein</fullName>
    </recommendedName>
</protein>
<dbReference type="SUPFAM" id="SSF69318">
    <property type="entry name" value="Integrin alpha N-terminal domain"/>
    <property type="match status" value="1"/>
</dbReference>
<dbReference type="RefSeq" id="WP_012057767.1">
    <property type="nucleotide sequence ID" value="NZ_CP007389.1"/>
</dbReference>
<dbReference type="EMBL" id="CP007389">
    <property type="protein sequence ID" value="APT74467.1"/>
    <property type="molecule type" value="Genomic_DNA"/>
</dbReference>
<organism evidence="1 2">
    <name type="scientific">Thermosipho melanesiensis</name>
    <dbReference type="NCBI Taxonomy" id="46541"/>
    <lineage>
        <taxon>Bacteria</taxon>
        <taxon>Thermotogati</taxon>
        <taxon>Thermotogota</taxon>
        <taxon>Thermotogae</taxon>
        <taxon>Thermotogales</taxon>
        <taxon>Fervidobacteriaceae</taxon>
        <taxon>Thermosipho</taxon>
    </lineage>
</organism>
<evidence type="ECO:0000313" key="2">
    <source>
        <dbReference type="Proteomes" id="UP000185490"/>
    </source>
</evidence>
<dbReference type="Proteomes" id="UP000185490">
    <property type="component" value="Chromosome"/>
</dbReference>
<evidence type="ECO:0008006" key="3">
    <source>
        <dbReference type="Google" id="ProtNLM"/>
    </source>
</evidence>
<evidence type="ECO:0000313" key="1">
    <source>
        <dbReference type="EMBL" id="APT74467.1"/>
    </source>
</evidence>
<reference evidence="1 2" key="1">
    <citation type="submission" date="2014-02" db="EMBL/GenBank/DDBJ databases">
        <title>Diversity of Thermotogales isolates from hydrothermal vents.</title>
        <authorList>
            <person name="Haverkamp T.H.A."/>
            <person name="Lossouarn J."/>
            <person name="Geslin C."/>
            <person name="Nesbo C.L."/>
        </authorList>
    </citation>
    <scope>NUCLEOTIDE SEQUENCE [LARGE SCALE GENOMIC DNA]</scope>
    <source>
        <strain evidence="1 2">431</strain>
    </source>
</reference>
<accession>A0ABM6GGF8</accession>
<gene>
    <name evidence="1" type="ORF">BW47_08290</name>
</gene>
<dbReference type="InterPro" id="IPR028994">
    <property type="entry name" value="Integrin_alpha_N"/>
</dbReference>
<sequence length="235" mass="27003">MKNIIILFILLPILSLTEIIQTTSIDINNDNKPETIILEGTPISSIYWDDLFISLKTTELIKKIKLGFGGYNPELFVLDFDGDKTLDIFIKADSGGSGNFNEYFIYSLTKGIILNNEELVNLSGFFMDGFKAIIKYKEFYTYIDLSDKKEFYIQNKIYNKYGQFIGKDKRLFIGGISNLKTIDFQNDKTYELEGYISISGAFHADKIGFAHFIYSVKKKKVIWLEISKLIYIDGD</sequence>
<name>A0ABM6GGF8_9BACT</name>